<dbReference type="KEGG" id="mfo:Metfor_0397"/>
<organism evidence="2 3">
    <name type="scientific">Methanoregula formicica (strain DSM 22288 / NBRC 105244 / SMSP)</name>
    <dbReference type="NCBI Taxonomy" id="593750"/>
    <lineage>
        <taxon>Archaea</taxon>
        <taxon>Methanobacteriati</taxon>
        <taxon>Methanobacteriota</taxon>
        <taxon>Stenosarchaea group</taxon>
        <taxon>Methanomicrobia</taxon>
        <taxon>Methanomicrobiales</taxon>
        <taxon>Methanoregulaceae</taxon>
        <taxon>Methanoregula</taxon>
    </lineage>
</organism>
<dbReference type="HOGENOM" id="CLU_2820825_0_0_2"/>
<dbReference type="STRING" id="593750.Metfor_0397"/>
<accession>L0HBQ4</accession>
<dbReference type="Proteomes" id="UP000010824">
    <property type="component" value="Chromosome"/>
</dbReference>
<reference evidence="2 3" key="2">
    <citation type="journal article" date="2014" name="Genome Announc.">
        <title>Complete Genome Sequence of Methanoregula formicica SMSPT, a Mesophilic Hydrogenotrophic Methanogen Isolated from a Methanogenic Upflow Anaerobic Sludge Blanket Reactor.</title>
        <authorList>
            <person name="Yamamoto K."/>
            <person name="Tamaki H."/>
            <person name="Cadillo-Quiroz H."/>
            <person name="Imachi H."/>
            <person name="Kyrpides N."/>
            <person name="Woyke T."/>
            <person name="Goodwin L."/>
            <person name="Zinder S.H."/>
            <person name="Kamagata Y."/>
            <person name="Liu W.T."/>
        </authorList>
    </citation>
    <scope>NUCLEOTIDE SEQUENCE [LARGE SCALE GENOMIC DNA]</scope>
    <source>
        <strain evidence="3">DSM 22288 / NBRC 105244 / SMSP</strain>
    </source>
</reference>
<evidence type="ECO:0000313" key="3">
    <source>
        <dbReference type="Proteomes" id="UP000010824"/>
    </source>
</evidence>
<reference evidence="3" key="1">
    <citation type="submission" date="2011-12" db="EMBL/GenBank/DDBJ databases">
        <title>Complete sequence of Methanoregula formicicum SMSP.</title>
        <authorList>
            <person name="Lucas S."/>
            <person name="Han J."/>
            <person name="Lapidus A."/>
            <person name="Cheng J.-F."/>
            <person name="Goodwin L."/>
            <person name="Pitluck S."/>
            <person name="Peters L."/>
            <person name="Ovchinnikova G."/>
            <person name="Teshima H."/>
            <person name="Detter J.C."/>
            <person name="Han C."/>
            <person name="Tapia R."/>
            <person name="Land M."/>
            <person name="Hauser L."/>
            <person name="Kyrpides N."/>
            <person name="Ivanova N."/>
            <person name="Pagani I."/>
            <person name="Imachi H."/>
            <person name="Tamaki H."/>
            <person name="Sekiguchi Y."/>
            <person name="Kamagata Y."/>
            <person name="Cadillo-Quiroz H."/>
            <person name="Zinder S."/>
            <person name="Liu W.-T."/>
            <person name="Woyke T."/>
        </authorList>
    </citation>
    <scope>NUCLEOTIDE SEQUENCE [LARGE SCALE GENOMIC DNA]</scope>
    <source>
        <strain evidence="3">DSM 22288 / NBRC 105244 / SMSP</strain>
    </source>
</reference>
<sequence length="66" mass="7204" precursor="true">MRTKNVNYLSEKEYKLVTILRKLGFRRTTASVLAFLTGVGETTSPGYRARVEPPAAGGQPDFQGTG</sequence>
<gene>
    <name evidence="2" type="ordered locus">Metfor_0397</name>
</gene>
<dbReference type="EMBL" id="CP003167">
    <property type="protein sequence ID" value="AGB01470.1"/>
    <property type="molecule type" value="Genomic_DNA"/>
</dbReference>
<feature type="region of interest" description="Disordered" evidence="1">
    <location>
        <begin position="43"/>
        <end position="66"/>
    </location>
</feature>
<evidence type="ECO:0000313" key="2">
    <source>
        <dbReference type="EMBL" id="AGB01470.1"/>
    </source>
</evidence>
<protein>
    <submittedName>
        <fullName evidence="2">Uncharacterized protein</fullName>
    </submittedName>
</protein>
<evidence type="ECO:0000256" key="1">
    <source>
        <dbReference type="SAM" id="MobiDB-lite"/>
    </source>
</evidence>
<dbReference type="InParanoid" id="L0HBQ4"/>
<dbReference type="AlphaFoldDB" id="L0HBQ4"/>
<name>L0HBQ4_METFS</name>
<dbReference type="eggNOG" id="arCOG04377">
    <property type="taxonomic scope" value="Archaea"/>
</dbReference>
<keyword evidence="3" id="KW-1185">Reference proteome</keyword>
<proteinExistence type="predicted"/>